<name>A0AA43GPE2_9CYAN</name>
<dbReference type="EMBL" id="JANQDH010000016">
    <property type="protein sequence ID" value="MDH6059304.1"/>
    <property type="molecule type" value="Genomic_DNA"/>
</dbReference>
<dbReference type="RefSeq" id="WP_280653320.1">
    <property type="nucleotide sequence ID" value="NZ_JANQDH010000016.1"/>
</dbReference>
<protein>
    <submittedName>
        <fullName evidence="1">Uncharacterized protein</fullName>
    </submittedName>
</protein>
<comment type="caution">
    <text evidence="1">The sequence shown here is derived from an EMBL/GenBank/DDBJ whole genome shotgun (WGS) entry which is preliminary data.</text>
</comment>
<evidence type="ECO:0000313" key="2">
    <source>
        <dbReference type="Proteomes" id="UP001159387"/>
    </source>
</evidence>
<keyword evidence="2" id="KW-1185">Reference proteome</keyword>
<proteinExistence type="predicted"/>
<dbReference type="Proteomes" id="UP001159387">
    <property type="component" value="Unassembled WGS sequence"/>
</dbReference>
<sequence length="84" mass="9759">MKLIKKSEKLLLDKIKLMEEAEEQNLLAESVTVPEAIVEEEPEYMDYEEFNYVPLSTHPLIQSVGNSGWQVSEIWKDVRIDSFS</sequence>
<organism evidence="1 2">
    <name type="scientific">Chrysosporum bergii ANA360D</name>
    <dbReference type="NCBI Taxonomy" id="617107"/>
    <lineage>
        <taxon>Bacteria</taxon>
        <taxon>Bacillati</taxon>
        <taxon>Cyanobacteriota</taxon>
        <taxon>Cyanophyceae</taxon>
        <taxon>Nostocales</taxon>
        <taxon>Nodulariaceae</taxon>
        <taxon>Chrysosporum</taxon>
    </lineage>
</organism>
<accession>A0AA43GPE2</accession>
<dbReference type="AlphaFoldDB" id="A0AA43GPE2"/>
<evidence type="ECO:0000313" key="1">
    <source>
        <dbReference type="EMBL" id="MDH6059304.1"/>
    </source>
</evidence>
<reference evidence="1 2" key="1">
    <citation type="journal article" date="2023" name="J. Phycol.">
        <title>Chrysosporum ovalisporum is synonymous with the true-branching cyanobacterium Umezakia natans (Nostocales/Aphanizomenonaceae).</title>
        <authorList>
            <person name="McGregor G.B."/>
            <person name="Sendall B.C."/>
            <person name="Niiyama Y."/>
            <person name="Tuji A."/>
            <person name="Willis A."/>
        </authorList>
    </citation>
    <scope>NUCLEOTIDE SEQUENCE [LARGE SCALE GENOMIC DNA]</scope>
    <source>
        <strain evidence="1 2">ANA360D</strain>
    </source>
</reference>
<gene>
    <name evidence="1" type="ORF">NWP17_02420</name>
</gene>